<reference evidence="2" key="1">
    <citation type="journal article" date="2024" name="Proc. Natl. Acad. Sci. U.S.A.">
        <title>Extraordinary preservation of gene collinearity over three hundred million years revealed in homosporous lycophytes.</title>
        <authorList>
            <person name="Li C."/>
            <person name="Wickell D."/>
            <person name="Kuo L.Y."/>
            <person name="Chen X."/>
            <person name="Nie B."/>
            <person name="Liao X."/>
            <person name="Peng D."/>
            <person name="Ji J."/>
            <person name="Jenkins J."/>
            <person name="Williams M."/>
            <person name="Shu S."/>
            <person name="Plott C."/>
            <person name="Barry K."/>
            <person name="Rajasekar S."/>
            <person name="Grimwood J."/>
            <person name="Han X."/>
            <person name="Sun S."/>
            <person name="Hou Z."/>
            <person name="He W."/>
            <person name="Dai G."/>
            <person name="Sun C."/>
            <person name="Schmutz J."/>
            <person name="Leebens-Mack J.H."/>
            <person name="Li F.W."/>
            <person name="Wang L."/>
        </authorList>
    </citation>
    <scope>NUCLEOTIDE SEQUENCE [LARGE SCALE GENOMIC DNA]</scope>
    <source>
        <strain evidence="2">cv. PW_Plant_1</strain>
    </source>
</reference>
<gene>
    <name evidence="1" type="ORF">O6H91_21G053400</name>
</gene>
<dbReference type="EMBL" id="CM055112">
    <property type="protein sequence ID" value="KAJ7518068.1"/>
    <property type="molecule type" value="Genomic_DNA"/>
</dbReference>
<sequence>MPVPQLPCTDFDSDGASLHGTSDTNNRGVSKSSKVVSCFSLENLDHSLVEDQEGQDTLPSNGSHVCKYCKKEFSSGRALGGHMRAHGSLSFQSEAAAAWKTSLECSRDKERLSTSAKQGSSIPFSNEMEGNSDHALSCSAHRKQSPADSIYPAKETRNGSTKSVAKFIRSKDESFKSSDVDPDAREDEGEASVKGSGSSVVNYSDLEAADDGGHGYNASDTEFIIGKDLNLHNKAHQLYTLRRNPKPSKRFADQEYAMEIVASTAARKSGNLMATMIKAYPCTECGREFTSSKALFGHMRCHPEREWRGFHPPKKEDKSSDSEIKKRQSSSSSQWQNTPSQSANGMVYFDSDNESEAESIEAAYMNGEFKSNLQSWMTGKRSKRSRQSARRSLEAAKHRNSELGLLNTAAGVKEEKGMADCLVMLAYAGRVQEELEPAKKRAAVGLSDQQRSKHSKLGSDNGVAQSQGKIDWNRSTSDSPKMWREENSQYEDFDDVGQDQEDMEPGTGDCNGKVKYECNSCKRIFKSHQALGGHRASHRKVKGCFARTHASDWGPYCPEEDLTDDNLPHAKRDCKIEEHRHVIPVEDDNARAKHSKKSKSGLVKRIKCHECSICHRIFQSGQALGGHKRCHWGGTASSETSNPHSFSQKQQQILRFEQNKNSREELLDLNLPAPEEEAADDSTLEFRATSNLNHMPLLTTKSISNYMNENCPLRLISPRGDSHHMESSTSSGVNLPRNASSSCNETFHAQQEVGSASQELNSVDDHTYSSAFNPWYVQHNICDQVSTSIANLNSHQPKHTNTMASVAGLTPISA</sequence>
<keyword evidence="2" id="KW-1185">Reference proteome</keyword>
<dbReference type="Proteomes" id="UP001162992">
    <property type="component" value="Chromosome 21"/>
</dbReference>
<name>A0ACC2AKG4_DIPCM</name>
<evidence type="ECO:0000313" key="2">
    <source>
        <dbReference type="Proteomes" id="UP001162992"/>
    </source>
</evidence>
<evidence type="ECO:0000313" key="1">
    <source>
        <dbReference type="EMBL" id="KAJ7518068.1"/>
    </source>
</evidence>
<accession>A0ACC2AKG4</accession>
<proteinExistence type="predicted"/>
<protein>
    <submittedName>
        <fullName evidence="1">Uncharacterized protein</fullName>
    </submittedName>
</protein>
<comment type="caution">
    <text evidence="1">The sequence shown here is derived from an EMBL/GenBank/DDBJ whole genome shotgun (WGS) entry which is preliminary data.</text>
</comment>
<organism evidence="1 2">
    <name type="scientific">Diphasiastrum complanatum</name>
    <name type="common">Issler's clubmoss</name>
    <name type="synonym">Lycopodium complanatum</name>
    <dbReference type="NCBI Taxonomy" id="34168"/>
    <lineage>
        <taxon>Eukaryota</taxon>
        <taxon>Viridiplantae</taxon>
        <taxon>Streptophyta</taxon>
        <taxon>Embryophyta</taxon>
        <taxon>Tracheophyta</taxon>
        <taxon>Lycopodiopsida</taxon>
        <taxon>Lycopodiales</taxon>
        <taxon>Lycopodiaceae</taxon>
        <taxon>Lycopodioideae</taxon>
        <taxon>Diphasiastrum</taxon>
    </lineage>
</organism>